<feature type="domain" description="Isochorismatase-like" evidence="3">
    <location>
        <begin position="33"/>
        <end position="205"/>
    </location>
</feature>
<dbReference type="Pfam" id="PF00857">
    <property type="entry name" value="Isochorismatase"/>
    <property type="match status" value="1"/>
</dbReference>
<feature type="region of interest" description="Disordered" evidence="2">
    <location>
        <begin position="1"/>
        <end position="23"/>
    </location>
</feature>
<dbReference type="InterPro" id="IPR036380">
    <property type="entry name" value="Isochorismatase-like_sf"/>
</dbReference>
<evidence type="ECO:0000259" key="3">
    <source>
        <dbReference type="Pfam" id="PF00857"/>
    </source>
</evidence>
<evidence type="ECO:0000313" key="5">
    <source>
        <dbReference type="Proteomes" id="UP001303236"/>
    </source>
</evidence>
<dbReference type="InterPro" id="IPR050272">
    <property type="entry name" value="Isochorismatase-like_hydrls"/>
</dbReference>
<dbReference type="PRINTS" id="PR01398">
    <property type="entry name" value="ISCHRISMTASE"/>
</dbReference>
<protein>
    <submittedName>
        <fullName evidence="4">Isochorismatase family protein</fullName>
    </submittedName>
</protein>
<evidence type="ECO:0000256" key="2">
    <source>
        <dbReference type="SAM" id="MobiDB-lite"/>
    </source>
</evidence>
<reference evidence="4 5" key="1">
    <citation type="submission" date="2023-09" db="EMBL/GenBank/DDBJ databases">
        <title>Genome completion map analysis of the actinomycetes C11-1.</title>
        <authorList>
            <person name="Qin P."/>
            <person name="Guan P."/>
        </authorList>
    </citation>
    <scope>NUCLEOTIDE SEQUENCE [LARGE SCALE GENOMIC DNA]</scope>
    <source>
        <strain evidence="4 5">C11-1</strain>
    </source>
</reference>
<dbReference type="PANTHER" id="PTHR43540">
    <property type="entry name" value="PEROXYUREIDOACRYLATE/UREIDOACRYLATE AMIDOHYDROLASE-RELATED"/>
    <property type="match status" value="1"/>
</dbReference>
<evidence type="ECO:0000313" key="4">
    <source>
        <dbReference type="EMBL" id="WNF29317.1"/>
    </source>
</evidence>
<dbReference type="SUPFAM" id="SSF52499">
    <property type="entry name" value="Isochorismatase-like hydrolases"/>
    <property type="match status" value="1"/>
</dbReference>
<sequence length="221" mass="24529">MPHIPPVEPYPMPAEGDLPDNTVSWAPDPDRAVLLLHDMQEFFLRPFPRTGEPGGALVSNAALLRDRCAELGIPVAYTAQPGGMTTQQRGLLRDFWGPGMNPTPEDRRIVPGLESRPGDWEFTKWRYSAFHRSDLLERMRFHRRDQLIVCGVYAHIGVLMTAVDAYTHDIQPFLVADAVADFSADDHRLALDYVARRAGRVLTTKTALGELGEPGDSGAGR</sequence>
<dbReference type="Proteomes" id="UP001303236">
    <property type="component" value="Chromosome"/>
</dbReference>
<gene>
    <name evidence="4" type="ORF">RI138_22215</name>
</gene>
<dbReference type="EMBL" id="CP134500">
    <property type="protein sequence ID" value="WNF29317.1"/>
    <property type="molecule type" value="Genomic_DNA"/>
</dbReference>
<accession>A0ABY9W282</accession>
<keyword evidence="5" id="KW-1185">Reference proteome</keyword>
<name>A0ABY9W282_9ACTN</name>
<feature type="compositionally biased region" description="Pro residues" evidence="2">
    <location>
        <begin position="1"/>
        <end position="12"/>
    </location>
</feature>
<evidence type="ECO:0000256" key="1">
    <source>
        <dbReference type="ARBA" id="ARBA00022801"/>
    </source>
</evidence>
<dbReference type="Gene3D" id="3.40.50.850">
    <property type="entry name" value="Isochorismatase-like"/>
    <property type="match status" value="1"/>
</dbReference>
<keyword evidence="1" id="KW-0378">Hydrolase</keyword>
<organism evidence="4 5">
    <name type="scientific">Streptomyces durocortorensis</name>
    <dbReference type="NCBI Taxonomy" id="2811104"/>
    <lineage>
        <taxon>Bacteria</taxon>
        <taxon>Bacillati</taxon>
        <taxon>Actinomycetota</taxon>
        <taxon>Actinomycetes</taxon>
        <taxon>Kitasatosporales</taxon>
        <taxon>Streptomycetaceae</taxon>
        <taxon>Streptomyces</taxon>
    </lineage>
</organism>
<dbReference type="PANTHER" id="PTHR43540:SF3">
    <property type="entry name" value="ENTEROBACTIN SYNTHASE COMPONENT B"/>
    <property type="match status" value="1"/>
</dbReference>
<dbReference type="InterPro" id="IPR016291">
    <property type="entry name" value="Isochorismatase"/>
</dbReference>
<dbReference type="PIRSF" id="PIRSF001111">
    <property type="entry name" value="Isochorismatase"/>
    <property type="match status" value="1"/>
</dbReference>
<dbReference type="InterPro" id="IPR000868">
    <property type="entry name" value="Isochorismatase-like_dom"/>
</dbReference>
<proteinExistence type="predicted"/>